<organism evidence="7 8">
    <name type="scientific">Lamium leaf distortion virus</name>
    <dbReference type="NCBI Taxonomy" id="515320"/>
    <lineage>
        <taxon>Viruses</taxon>
        <taxon>Riboviria</taxon>
        <taxon>Pararnavirae</taxon>
        <taxon>Artverviricota</taxon>
        <taxon>Revtraviricetes</taxon>
        <taxon>Ortervirales</taxon>
        <taxon>Caulimoviridae</taxon>
        <taxon>Caulimovirus</taxon>
        <taxon>Caulimovirus deformatiolamii</taxon>
    </lineage>
</organism>
<reference evidence="7 8" key="1">
    <citation type="journal article" date="2008" name="Arch. Virol.">
        <title>Studies on biology and genomic characterization of a caulimo-like virus associated with a leaf distortion disease of Lamium maculatum.</title>
        <authorList>
            <person name="Zhang L."/>
            <person name="Lockhart B."/>
            <person name="Dahal G."/>
            <person name="Olszewski N."/>
        </authorList>
    </citation>
    <scope>NUCLEOTIDE SEQUENCE [LARGE SCALE GENOMIC DNA]</scope>
</reference>
<dbReference type="Pfam" id="PF03233">
    <property type="entry name" value="Cauli_AT"/>
    <property type="match status" value="1"/>
</dbReference>
<evidence type="ECO:0000313" key="7">
    <source>
        <dbReference type="EMBL" id="ACB69764.1"/>
    </source>
</evidence>
<dbReference type="GO" id="GO:0019825">
    <property type="term" value="F:oxygen binding"/>
    <property type="evidence" value="ECO:0007669"/>
    <property type="project" value="InterPro"/>
</dbReference>
<feature type="coiled-coil region" evidence="6">
    <location>
        <begin position="103"/>
        <end position="137"/>
    </location>
</feature>
<dbReference type="InterPro" id="IPR004917">
    <property type="entry name" value="Caulimo_AT"/>
</dbReference>
<evidence type="ECO:0000256" key="6">
    <source>
        <dbReference type="SAM" id="Coils"/>
    </source>
</evidence>
<dbReference type="InterPro" id="IPR019824">
    <property type="entry name" value="Leghaemoglobin_Fe_BS"/>
</dbReference>
<dbReference type="EMBL" id="EU554423">
    <property type="protein sequence ID" value="ACB69764.1"/>
    <property type="molecule type" value="Genomic_DNA"/>
</dbReference>
<dbReference type="GeneID" id="6334565"/>
<dbReference type="RefSeq" id="YP_001931958.1">
    <property type="nucleotide sequence ID" value="NC_010737.1"/>
</dbReference>
<keyword evidence="8" id="KW-1185">Reference proteome</keyword>
<name>B2CXY2_9VIRU</name>
<evidence type="ECO:0000256" key="4">
    <source>
        <dbReference type="ARBA" id="ARBA00030552"/>
    </source>
</evidence>
<dbReference type="PROSITE" id="PS00208">
    <property type="entry name" value="PLANT_GLOBIN"/>
    <property type="match status" value="1"/>
</dbReference>
<sequence length="168" mass="18921">MSITSKSHIYKKGTTIIPLKNLAINTDGKKYVFNSLKPNIQSVVNHCNNLNEVCGRILLGIWKLCSYFGLSKDPSEPHSKNPSVYDHAKTIFKSGGVDHSVILREIKSLIETQQTKNKNLENKIDNLEKSIKDLSHKIEPEPLTHEKIKDFSNALKAIDDKLKNVIGE</sequence>
<evidence type="ECO:0000313" key="8">
    <source>
        <dbReference type="Proteomes" id="UP000203933"/>
    </source>
</evidence>
<proteinExistence type="inferred from homology"/>
<comment type="similarity">
    <text evidence="2">Belongs to the caulimoviridae ORF II family.</text>
</comment>
<evidence type="ECO:0000256" key="1">
    <source>
        <dbReference type="ARBA" id="ARBA00003851"/>
    </source>
</evidence>
<dbReference type="GO" id="GO:0020037">
    <property type="term" value="F:heme binding"/>
    <property type="evidence" value="ECO:0007669"/>
    <property type="project" value="InterPro"/>
</dbReference>
<accession>B2CXY2</accession>
<keyword evidence="6" id="KW-0175">Coiled coil</keyword>
<dbReference type="KEGG" id="vg:6334565"/>
<dbReference type="OrthoDB" id="24349at10239"/>
<evidence type="ECO:0000256" key="3">
    <source>
        <dbReference type="ARBA" id="ARBA00013349"/>
    </source>
</evidence>
<evidence type="ECO:0000256" key="5">
    <source>
        <dbReference type="ARBA" id="ARBA00030748"/>
    </source>
</evidence>
<dbReference type="Proteomes" id="UP000203933">
    <property type="component" value="Genome"/>
</dbReference>
<protein>
    <recommendedName>
        <fullName evidence="3">Aphid transmission protein</fullName>
    </recommendedName>
    <alternativeName>
        <fullName evidence="5">Atf</fullName>
    </alternativeName>
    <alternativeName>
        <fullName evidence="4">Protein 2</fullName>
    </alternativeName>
</protein>
<comment type="function">
    <text evidence="1">This protein is involved in virus transmission.</text>
</comment>
<evidence type="ECO:0000256" key="2">
    <source>
        <dbReference type="ARBA" id="ARBA00007612"/>
    </source>
</evidence>